<protein>
    <recommendedName>
        <fullName evidence="4">Pal1-domain-containing protein</fullName>
    </recommendedName>
</protein>
<name>A0A6G1I610_9PEZI</name>
<sequence length="355" mass="39205">MAMVMDSAQAHSHLLNPLMGPTPSDETGLGTHFHSTLAPRPASNSRPSQFDNADISTKMPLRKQVPTSSQQARTTRHRSVSQPQHMSRTLASGSTAGGAYHDNFPPQRGASSSKQPSSNMSDAPVRRAASLSARPLDSIRQDHKSANRAPHLRKRHLPGPDLIDRLDIGPGGQYHHEGPYDATLIARNLSWKHSPMAAVQDSNAEALKATPRENIIDAVEKHRPLDGVAAIAPGHRDQFGRMYDYEEGSNMMIDAGGNYKRWLGVEYHPDDIDGKGEPSFTIERALKEHKRQGDLGGGRRSSIELQEHQPSGAWAKTSAYDEEEVQPKRHSKRHSLDGIKRRIGSIRRRKDQPSP</sequence>
<dbReference type="Proteomes" id="UP000799640">
    <property type="component" value="Unassembled WGS sequence"/>
</dbReference>
<dbReference type="EMBL" id="ML996689">
    <property type="protein sequence ID" value="KAF2403738.1"/>
    <property type="molecule type" value="Genomic_DNA"/>
</dbReference>
<feature type="region of interest" description="Disordered" evidence="1">
    <location>
        <begin position="290"/>
        <end position="355"/>
    </location>
</feature>
<dbReference type="GO" id="GO:0005737">
    <property type="term" value="C:cytoplasm"/>
    <property type="evidence" value="ECO:0007669"/>
    <property type="project" value="TreeGrafter"/>
</dbReference>
<feature type="compositionally biased region" description="Basic residues" evidence="1">
    <location>
        <begin position="341"/>
        <end position="355"/>
    </location>
</feature>
<dbReference type="Pfam" id="PF08316">
    <property type="entry name" value="Pal1"/>
    <property type="match status" value="1"/>
</dbReference>
<organism evidence="2 3">
    <name type="scientific">Trichodelitschia bisporula</name>
    <dbReference type="NCBI Taxonomy" id="703511"/>
    <lineage>
        <taxon>Eukaryota</taxon>
        <taxon>Fungi</taxon>
        <taxon>Dikarya</taxon>
        <taxon>Ascomycota</taxon>
        <taxon>Pezizomycotina</taxon>
        <taxon>Dothideomycetes</taxon>
        <taxon>Dothideomycetes incertae sedis</taxon>
        <taxon>Phaeotrichales</taxon>
        <taxon>Phaeotrichaceae</taxon>
        <taxon>Trichodelitschia</taxon>
    </lineage>
</organism>
<feature type="compositionally biased region" description="Polar residues" evidence="1">
    <location>
        <begin position="42"/>
        <end position="55"/>
    </location>
</feature>
<keyword evidence="3" id="KW-1185">Reference proteome</keyword>
<dbReference type="PANTHER" id="PTHR28307">
    <property type="entry name" value="PROTEIN PAL1"/>
    <property type="match status" value="1"/>
</dbReference>
<evidence type="ECO:0000313" key="3">
    <source>
        <dbReference type="Proteomes" id="UP000799640"/>
    </source>
</evidence>
<accession>A0A6G1I610</accession>
<dbReference type="AlphaFoldDB" id="A0A6G1I610"/>
<dbReference type="PANTHER" id="PTHR28307:SF1">
    <property type="entry name" value="PAL1 CELL MORPHOLOGY PROTEIN"/>
    <property type="match status" value="1"/>
</dbReference>
<dbReference type="InterPro" id="IPR013226">
    <property type="entry name" value="Pal1"/>
</dbReference>
<dbReference type="OrthoDB" id="5389892at2759"/>
<feature type="compositionally biased region" description="Polar residues" evidence="1">
    <location>
        <begin position="80"/>
        <end position="94"/>
    </location>
</feature>
<evidence type="ECO:0000313" key="2">
    <source>
        <dbReference type="EMBL" id="KAF2403738.1"/>
    </source>
</evidence>
<evidence type="ECO:0008006" key="4">
    <source>
        <dbReference type="Google" id="ProtNLM"/>
    </source>
</evidence>
<reference evidence="2" key="1">
    <citation type="journal article" date="2020" name="Stud. Mycol.">
        <title>101 Dothideomycetes genomes: a test case for predicting lifestyles and emergence of pathogens.</title>
        <authorList>
            <person name="Haridas S."/>
            <person name="Albert R."/>
            <person name="Binder M."/>
            <person name="Bloem J."/>
            <person name="Labutti K."/>
            <person name="Salamov A."/>
            <person name="Andreopoulos B."/>
            <person name="Baker S."/>
            <person name="Barry K."/>
            <person name="Bills G."/>
            <person name="Bluhm B."/>
            <person name="Cannon C."/>
            <person name="Castanera R."/>
            <person name="Culley D."/>
            <person name="Daum C."/>
            <person name="Ezra D."/>
            <person name="Gonzalez J."/>
            <person name="Henrissat B."/>
            <person name="Kuo A."/>
            <person name="Liang C."/>
            <person name="Lipzen A."/>
            <person name="Lutzoni F."/>
            <person name="Magnuson J."/>
            <person name="Mondo S."/>
            <person name="Nolan M."/>
            <person name="Ohm R."/>
            <person name="Pangilinan J."/>
            <person name="Park H.-J."/>
            <person name="Ramirez L."/>
            <person name="Alfaro M."/>
            <person name="Sun H."/>
            <person name="Tritt A."/>
            <person name="Yoshinaga Y."/>
            <person name="Zwiers L.-H."/>
            <person name="Turgeon B."/>
            <person name="Goodwin S."/>
            <person name="Spatafora J."/>
            <person name="Crous P."/>
            <person name="Grigoriev I."/>
        </authorList>
    </citation>
    <scope>NUCLEOTIDE SEQUENCE</scope>
    <source>
        <strain evidence="2">CBS 262.69</strain>
    </source>
</reference>
<proteinExistence type="predicted"/>
<feature type="region of interest" description="Disordered" evidence="1">
    <location>
        <begin position="14"/>
        <end position="170"/>
    </location>
</feature>
<gene>
    <name evidence="2" type="ORF">EJ06DRAFT_527343</name>
</gene>
<feature type="compositionally biased region" description="Polar residues" evidence="1">
    <location>
        <begin position="109"/>
        <end position="121"/>
    </location>
</feature>
<evidence type="ECO:0000256" key="1">
    <source>
        <dbReference type="SAM" id="MobiDB-lite"/>
    </source>
</evidence>